<feature type="transmembrane region" description="Helical" evidence="7">
    <location>
        <begin position="139"/>
        <end position="159"/>
    </location>
</feature>
<feature type="transmembrane region" description="Helical" evidence="7">
    <location>
        <begin position="318"/>
        <end position="342"/>
    </location>
</feature>
<dbReference type="Proteomes" id="UP000297741">
    <property type="component" value="Unassembled WGS sequence"/>
</dbReference>
<comment type="subcellular location">
    <subcellularLocation>
        <location evidence="1">Cell membrane</location>
        <topology evidence="1">Multi-pass membrane protein</topology>
    </subcellularLocation>
</comment>
<evidence type="ECO:0000256" key="6">
    <source>
        <dbReference type="ARBA" id="ARBA00023136"/>
    </source>
</evidence>
<feature type="transmembrane region" description="Helical" evidence="7">
    <location>
        <begin position="362"/>
        <end position="381"/>
    </location>
</feature>
<feature type="transmembrane region" description="Helical" evidence="7">
    <location>
        <begin position="61"/>
        <end position="88"/>
    </location>
</feature>
<feature type="transmembrane region" description="Helical" evidence="7">
    <location>
        <begin position="204"/>
        <end position="226"/>
    </location>
</feature>
<organism evidence="8 9">
    <name type="scientific">Pseudotabrizicola sediminis</name>
    <dbReference type="NCBI Taxonomy" id="2486418"/>
    <lineage>
        <taxon>Bacteria</taxon>
        <taxon>Pseudomonadati</taxon>
        <taxon>Pseudomonadota</taxon>
        <taxon>Alphaproteobacteria</taxon>
        <taxon>Rhodobacterales</taxon>
        <taxon>Paracoccaceae</taxon>
        <taxon>Pseudotabrizicola</taxon>
    </lineage>
</organism>
<dbReference type="Gene3D" id="1.20.1630.10">
    <property type="entry name" value="Formate dehydrogenase/DMSO reductase domain"/>
    <property type="match status" value="1"/>
</dbReference>
<dbReference type="RefSeq" id="WP_135433572.1">
    <property type="nucleotide sequence ID" value="NZ_RPEM01000016.1"/>
</dbReference>
<gene>
    <name evidence="8" type="ORF">EEB11_17530</name>
</gene>
<comment type="similarity">
    <text evidence="2">Belongs to the NrfD family.</text>
</comment>
<evidence type="ECO:0000313" key="8">
    <source>
        <dbReference type="EMBL" id="TGD41702.1"/>
    </source>
</evidence>
<evidence type="ECO:0000256" key="5">
    <source>
        <dbReference type="ARBA" id="ARBA00022989"/>
    </source>
</evidence>
<dbReference type="EMBL" id="RPEM01000016">
    <property type="protein sequence ID" value="TGD41702.1"/>
    <property type="molecule type" value="Genomic_DNA"/>
</dbReference>
<evidence type="ECO:0000256" key="3">
    <source>
        <dbReference type="ARBA" id="ARBA00022475"/>
    </source>
</evidence>
<feature type="transmembrane region" description="Helical" evidence="7">
    <location>
        <begin position="287"/>
        <end position="306"/>
    </location>
</feature>
<dbReference type="PANTHER" id="PTHR34856:SF2">
    <property type="entry name" value="PROTEIN NRFD"/>
    <property type="match status" value="1"/>
</dbReference>
<evidence type="ECO:0000256" key="7">
    <source>
        <dbReference type="SAM" id="Phobius"/>
    </source>
</evidence>
<keyword evidence="9" id="KW-1185">Reference proteome</keyword>
<feature type="transmembrane region" description="Helical" evidence="7">
    <location>
        <begin position="171"/>
        <end position="192"/>
    </location>
</feature>
<accession>A0ABY2KLA4</accession>
<sequence length="389" mass="41936">MAMMTDTAPTSGHDTQGRGSHFLLHLIVALVLLALGGGYALTEILEFGKVQFNTNNAGIHWGMAIVTYDYFLLTSTGLAMVASLWHVFGMAEFAPIARRALWLAMAGLVGGVAVLFLELGAPLTALWATPLNMQFASPLFWKVLLVGAYAISLAIVLFGMINKPDAGRNPLMILVGGLALAVTLVAGLVYGMMAMRPVWFGGEIPVVFLIESFVGALAFTMFFSHLKNGFNHSNMRPDTRALFEGTLARMFAIAIALHFILHAGRAITGLWSNAEGMQVWGYMTAQPLFHIALWGCVALPFVLMVLPGTRSNGMMQIVAAALVMIGLLISRYEFIIGGQMVPMFKGTWAPELLSYSPSTGEWALLVLAVGLANTVYAFGAWKLGAEDRA</sequence>
<keyword evidence="3" id="KW-1003">Cell membrane</keyword>
<feature type="transmembrane region" description="Helical" evidence="7">
    <location>
        <begin position="247"/>
        <end position="267"/>
    </location>
</feature>
<evidence type="ECO:0000256" key="4">
    <source>
        <dbReference type="ARBA" id="ARBA00022692"/>
    </source>
</evidence>
<dbReference type="Pfam" id="PF03916">
    <property type="entry name" value="NrfD"/>
    <property type="match status" value="1"/>
</dbReference>
<evidence type="ECO:0000313" key="9">
    <source>
        <dbReference type="Proteomes" id="UP000297741"/>
    </source>
</evidence>
<keyword evidence="6 7" id="KW-0472">Membrane</keyword>
<evidence type="ECO:0000256" key="2">
    <source>
        <dbReference type="ARBA" id="ARBA00008929"/>
    </source>
</evidence>
<protein>
    <submittedName>
        <fullName evidence="8">Polysulfide reductase</fullName>
    </submittedName>
</protein>
<dbReference type="InterPro" id="IPR052049">
    <property type="entry name" value="Electron_transfer_protein"/>
</dbReference>
<keyword evidence="5 7" id="KW-1133">Transmembrane helix</keyword>
<proteinExistence type="inferred from homology"/>
<keyword evidence="4 7" id="KW-0812">Transmembrane</keyword>
<feature type="transmembrane region" description="Helical" evidence="7">
    <location>
        <begin position="100"/>
        <end position="119"/>
    </location>
</feature>
<dbReference type="PANTHER" id="PTHR34856">
    <property type="entry name" value="PROTEIN NRFD"/>
    <property type="match status" value="1"/>
</dbReference>
<feature type="transmembrane region" description="Helical" evidence="7">
    <location>
        <begin position="21"/>
        <end position="41"/>
    </location>
</feature>
<dbReference type="InterPro" id="IPR005614">
    <property type="entry name" value="NrfD-like"/>
</dbReference>
<name>A0ABY2KLA4_9RHOB</name>
<evidence type="ECO:0000256" key="1">
    <source>
        <dbReference type="ARBA" id="ARBA00004651"/>
    </source>
</evidence>
<comment type="caution">
    <text evidence="8">The sequence shown here is derived from an EMBL/GenBank/DDBJ whole genome shotgun (WGS) entry which is preliminary data.</text>
</comment>
<reference evidence="8 9" key="1">
    <citation type="submission" date="2018-11" db="EMBL/GenBank/DDBJ databases">
        <title>Tabrizicola sp. isolated from sediment of alpine lake.</title>
        <authorList>
            <person name="Liu Z."/>
        </authorList>
    </citation>
    <scope>NUCLEOTIDE SEQUENCE [LARGE SCALE GENOMIC DNA]</scope>
    <source>
        <strain evidence="8 9">DRYC-M-16</strain>
    </source>
</reference>